<dbReference type="Proteomes" id="UP000692954">
    <property type="component" value="Unassembled WGS sequence"/>
</dbReference>
<evidence type="ECO:0000313" key="2">
    <source>
        <dbReference type="Proteomes" id="UP000692954"/>
    </source>
</evidence>
<gene>
    <name evidence="1" type="ORF">PSON_ATCC_30995.1.T0700040</name>
</gene>
<comment type="caution">
    <text evidence="1">The sequence shown here is derived from an EMBL/GenBank/DDBJ whole genome shotgun (WGS) entry which is preliminary data.</text>
</comment>
<evidence type="ECO:0000313" key="1">
    <source>
        <dbReference type="EMBL" id="CAD8098296.1"/>
    </source>
</evidence>
<organism evidence="1 2">
    <name type="scientific">Paramecium sonneborni</name>
    <dbReference type="NCBI Taxonomy" id="65129"/>
    <lineage>
        <taxon>Eukaryota</taxon>
        <taxon>Sar</taxon>
        <taxon>Alveolata</taxon>
        <taxon>Ciliophora</taxon>
        <taxon>Intramacronucleata</taxon>
        <taxon>Oligohymenophorea</taxon>
        <taxon>Peniculida</taxon>
        <taxon>Parameciidae</taxon>
        <taxon>Paramecium</taxon>
    </lineage>
</organism>
<dbReference type="AlphaFoldDB" id="A0A8S1P5M3"/>
<name>A0A8S1P5M3_9CILI</name>
<dbReference type="EMBL" id="CAJJDN010000070">
    <property type="protein sequence ID" value="CAD8098296.1"/>
    <property type="molecule type" value="Genomic_DNA"/>
</dbReference>
<keyword evidence="2" id="KW-1185">Reference proteome</keyword>
<sequence>MSFYDIEYHFRYWATFSKFYLSMKFIFQFQYKAEVIPKQKWNISSMNGS</sequence>
<accession>A0A8S1P5M3</accession>
<reference evidence="1" key="1">
    <citation type="submission" date="2021-01" db="EMBL/GenBank/DDBJ databases">
        <authorList>
            <consortium name="Genoscope - CEA"/>
            <person name="William W."/>
        </authorList>
    </citation>
    <scope>NUCLEOTIDE SEQUENCE</scope>
</reference>
<protein>
    <submittedName>
        <fullName evidence="1">Uncharacterized protein</fullName>
    </submittedName>
</protein>
<proteinExistence type="predicted"/>